<reference evidence="1 2" key="1">
    <citation type="submission" date="2016-10" db="EMBL/GenBank/DDBJ databases">
        <title>The genome sequence of Colletotrichum fioriniae PJ7.</title>
        <authorList>
            <person name="Baroncelli R."/>
        </authorList>
    </citation>
    <scope>NUCLEOTIDE SEQUENCE [LARGE SCALE GENOMIC DNA]</scope>
    <source>
        <strain evidence="1">Col 31</strain>
    </source>
</reference>
<dbReference type="AlphaFoldDB" id="A0AAI9XVV0"/>
<accession>A0AAI9XVV0</accession>
<gene>
    <name evidence="1" type="ORF">CMEL01_14444</name>
</gene>
<proteinExistence type="predicted"/>
<dbReference type="Proteomes" id="UP001239795">
    <property type="component" value="Unassembled WGS sequence"/>
</dbReference>
<evidence type="ECO:0000313" key="1">
    <source>
        <dbReference type="EMBL" id="KAK1461490.1"/>
    </source>
</evidence>
<organism evidence="1 2">
    <name type="scientific">Colletotrichum melonis</name>
    <dbReference type="NCBI Taxonomy" id="1209925"/>
    <lineage>
        <taxon>Eukaryota</taxon>
        <taxon>Fungi</taxon>
        <taxon>Dikarya</taxon>
        <taxon>Ascomycota</taxon>
        <taxon>Pezizomycotina</taxon>
        <taxon>Sordariomycetes</taxon>
        <taxon>Hypocreomycetidae</taxon>
        <taxon>Glomerellales</taxon>
        <taxon>Glomerellaceae</taxon>
        <taxon>Colletotrichum</taxon>
        <taxon>Colletotrichum acutatum species complex</taxon>
    </lineage>
</organism>
<keyword evidence="2" id="KW-1185">Reference proteome</keyword>
<evidence type="ECO:0000313" key="2">
    <source>
        <dbReference type="Proteomes" id="UP001239795"/>
    </source>
</evidence>
<dbReference type="EMBL" id="MLGG01000010">
    <property type="protein sequence ID" value="KAK1461490.1"/>
    <property type="molecule type" value="Genomic_DNA"/>
</dbReference>
<comment type="caution">
    <text evidence="1">The sequence shown here is derived from an EMBL/GenBank/DDBJ whole genome shotgun (WGS) entry which is preliminary data.</text>
</comment>
<sequence>MPALGGWIEFLNEAVKDSGKGTYDEYLGLRGETETEGPELESSDGAEMQLAQTRCRYGKAKAASGSLGRRGRRTDGVFACHSTQIEDSSHSRCY</sequence>
<name>A0AAI9XVV0_9PEZI</name>
<protein>
    <submittedName>
        <fullName evidence="1">Uncharacterized protein</fullName>
    </submittedName>
</protein>